<evidence type="ECO:0000313" key="2">
    <source>
        <dbReference type="EMBL" id="SDE56756.1"/>
    </source>
</evidence>
<organism evidence="2 3">
    <name type="scientific">Paracoccus isoporae</name>
    <dbReference type="NCBI Taxonomy" id="591205"/>
    <lineage>
        <taxon>Bacteria</taxon>
        <taxon>Pseudomonadati</taxon>
        <taxon>Pseudomonadota</taxon>
        <taxon>Alphaproteobacteria</taxon>
        <taxon>Rhodobacterales</taxon>
        <taxon>Paracoccaceae</taxon>
        <taxon>Paracoccus</taxon>
    </lineage>
</organism>
<accession>A0A1G7E003</accession>
<keyword evidence="1" id="KW-0472">Membrane</keyword>
<name>A0A1G7E003_9RHOB</name>
<gene>
    <name evidence="2" type="ORF">SAMN05421538_10830</name>
</gene>
<reference evidence="2 3" key="1">
    <citation type="submission" date="2016-10" db="EMBL/GenBank/DDBJ databases">
        <authorList>
            <person name="de Groot N.N."/>
        </authorList>
    </citation>
    <scope>NUCLEOTIDE SEQUENCE [LARGE SCALE GENOMIC DNA]</scope>
    <source>
        <strain evidence="2 3">DSM 22220</strain>
    </source>
</reference>
<keyword evidence="3" id="KW-1185">Reference proteome</keyword>
<dbReference type="AlphaFoldDB" id="A0A1G7E003"/>
<dbReference type="RefSeq" id="WP_090524282.1">
    <property type="nucleotide sequence ID" value="NZ_FNAH01000008.1"/>
</dbReference>
<dbReference type="Proteomes" id="UP000199344">
    <property type="component" value="Unassembled WGS sequence"/>
</dbReference>
<protein>
    <submittedName>
        <fullName evidence="2">Uncharacterized protein</fullName>
    </submittedName>
</protein>
<sequence>MADVLLLLGTALCVLSVLSAIISVLRTQAPRPAAILLCLGIAVLVVAAVIEPGSVGFDQIGAAFGRVFG</sequence>
<dbReference type="EMBL" id="FNAH01000008">
    <property type="protein sequence ID" value="SDE56756.1"/>
    <property type="molecule type" value="Genomic_DNA"/>
</dbReference>
<evidence type="ECO:0000313" key="3">
    <source>
        <dbReference type="Proteomes" id="UP000199344"/>
    </source>
</evidence>
<keyword evidence="1" id="KW-0812">Transmembrane</keyword>
<proteinExistence type="predicted"/>
<keyword evidence="1" id="KW-1133">Transmembrane helix</keyword>
<dbReference type="STRING" id="591205.SAMN05421538_10830"/>
<feature type="transmembrane region" description="Helical" evidence="1">
    <location>
        <begin position="29"/>
        <end position="50"/>
    </location>
</feature>
<evidence type="ECO:0000256" key="1">
    <source>
        <dbReference type="SAM" id="Phobius"/>
    </source>
</evidence>